<comment type="caution">
    <text evidence="1">The sequence shown here is derived from an EMBL/GenBank/DDBJ whole genome shotgun (WGS) entry which is preliminary data.</text>
</comment>
<evidence type="ECO:0000313" key="2">
    <source>
        <dbReference type="Proteomes" id="UP000606008"/>
    </source>
</evidence>
<dbReference type="EMBL" id="WAEL01000010">
    <property type="protein sequence ID" value="NID13046.1"/>
    <property type="molecule type" value="Genomic_DNA"/>
</dbReference>
<evidence type="ECO:0000313" key="1">
    <source>
        <dbReference type="EMBL" id="NID13046.1"/>
    </source>
</evidence>
<gene>
    <name evidence="1" type="ORF">F7231_22935</name>
</gene>
<organism evidence="1 2">
    <name type="scientific">Fibrivirga algicola</name>
    <dbReference type="NCBI Taxonomy" id="2950420"/>
    <lineage>
        <taxon>Bacteria</taxon>
        <taxon>Pseudomonadati</taxon>
        <taxon>Bacteroidota</taxon>
        <taxon>Cytophagia</taxon>
        <taxon>Cytophagales</taxon>
        <taxon>Spirosomataceae</taxon>
        <taxon>Fibrivirga</taxon>
    </lineage>
</organism>
<accession>A0ABX0QKQ8</accession>
<dbReference type="Proteomes" id="UP000606008">
    <property type="component" value="Unassembled WGS sequence"/>
</dbReference>
<sequence>MKRGILLLFVLAGLFLAGRWVWLRSSSPLAIAEQLTGLAIPADAVVVSFRNDRSVPIGGGVTCGELSVSHQQVRALLRQAEAAGYVSNRGAGQPNLLAVMKQEGCCQNSDIQFGTVPGRYKLMKETKSESAYALIDSLHRSVYFFSAVSQ</sequence>
<reference evidence="1" key="1">
    <citation type="submission" date="2024-05" db="EMBL/GenBank/DDBJ databases">
        <authorList>
            <person name="Jung D.-H."/>
        </authorList>
    </citation>
    <scope>NUCLEOTIDE SEQUENCE</scope>
    <source>
        <strain evidence="1">JA-25</strain>
    </source>
</reference>
<protein>
    <submittedName>
        <fullName evidence="1">Uncharacterized protein</fullName>
    </submittedName>
</protein>
<dbReference type="RefSeq" id="WP_166693699.1">
    <property type="nucleotide sequence ID" value="NZ_WAEL01000010.1"/>
</dbReference>
<keyword evidence="2" id="KW-1185">Reference proteome</keyword>
<name>A0ABX0QKQ8_9BACT</name>
<proteinExistence type="predicted"/>